<dbReference type="PANTHER" id="PTHR46964">
    <property type="entry name" value="SERPENTINE RECEPTOR, CLASS I-RELATED"/>
    <property type="match status" value="1"/>
</dbReference>
<dbReference type="RefSeq" id="XP_003107742.2">
    <property type="nucleotide sequence ID" value="XM_003107694.2"/>
</dbReference>
<protein>
    <submittedName>
        <fullName evidence="2">Uncharacterized protein</fullName>
    </submittedName>
</protein>
<gene>
    <name evidence="2" type="ORF">CRE_12544</name>
</gene>
<feature type="transmembrane region" description="Helical" evidence="1">
    <location>
        <begin position="298"/>
        <end position="317"/>
    </location>
</feature>
<dbReference type="CTD" id="9828715"/>
<feature type="transmembrane region" description="Helical" evidence="1">
    <location>
        <begin position="151"/>
        <end position="176"/>
    </location>
</feature>
<feature type="transmembrane region" description="Helical" evidence="1">
    <location>
        <begin position="218"/>
        <end position="238"/>
    </location>
</feature>
<dbReference type="HOGENOM" id="CLU_067919_1_0_1"/>
<keyword evidence="1" id="KW-0472">Membrane</keyword>
<evidence type="ECO:0000313" key="3">
    <source>
        <dbReference type="Proteomes" id="UP000008281"/>
    </source>
</evidence>
<dbReference type="Gene3D" id="1.20.1070.10">
    <property type="entry name" value="Rhodopsin 7-helix transmembrane proteins"/>
    <property type="match status" value="1"/>
</dbReference>
<dbReference type="AlphaFoldDB" id="E3M7K6"/>
<dbReference type="FunCoup" id="E3M7K6">
    <property type="interactions" value="18"/>
</dbReference>
<keyword evidence="1" id="KW-1133">Transmembrane helix</keyword>
<dbReference type="eggNOG" id="ENOG502TGYP">
    <property type="taxonomic scope" value="Eukaryota"/>
</dbReference>
<keyword evidence="1" id="KW-0812">Transmembrane</keyword>
<evidence type="ECO:0000313" key="2">
    <source>
        <dbReference type="EMBL" id="EFO93641.1"/>
    </source>
</evidence>
<dbReference type="EMBL" id="DS268427">
    <property type="protein sequence ID" value="EFO93641.1"/>
    <property type="molecule type" value="Genomic_DNA"/>
</dbReference>
<keyword evidence="3" id="KW-1185">Reference proteome</keyword>
<evidence type="ECO:0000256" key="1">
    <source>
        <dbReference type="SAM" id="Phobius"/>
    </source>
</evidence>
<feature type="transmembrane region" description="Helical" evidence="1">
    <location>
        <begin position="20"/>
        <end position="40"/>
    </location>
</feature>
<feature type="transmembrane region" description="Helical" evidence="1">
    <location>
        <begin position="258"/>
        <end position="286"/>
    </location>
</feature>
<dbReference type="OrthoDB" id="5817111at2759"/>
<proteinExistence type="predicted"/>
<dbReference type="GeneID" id="9828715"/>
<dbReference type="Pfam" id="PF10327">
    <property type="entry name" value="7TM_GPCR_Sri"/>
    <property type="match status" value="1"/>
</dbReference>
<reference evidence="2" key="1">
    <citation type="submission" date="2007-07" db="EMBL/GenBank/DDBJ databases">
        <title>PCAP assembly of the Caenorhabditis remanei genome.</title>
        <authorList>
            <consortium name="The Caenorhabditis remanei Sequencing Consortium"/>
            <person name="Wilson R.K."/>
        </authorList>
    </citation>
    <scope>NUCLEOTIDE SEQUENCE [LARGE SCALE GENOMIC DNA]</scope>
    <source>
        <strain evidence="2">PB4641</strain>
    </source>
</reference>
<dbReference type="OMA" id="CAIVTKY"/>
<dbReference type="InParanoid" id="E3M7K6"/>
<feature type="transmembrane region" description="Helical" evidence="1">
    <location>
        <begin position="100"/>
        <end position="120"/>
    </location>
</feature>
<organism evidence="3">
    <name type="scientific">Caenorhabditis remanei</name>
    <name type="common">Caenorhabditis vulgaris</name>
    <dbReference type="NCBI Taxonomy" id="31234"/>
    <lineage>
        <taxon>Eukaryota</taxon>
        <taxon>Metazoa</taxon>
        <taxon>Ecdysozoa</taxon>
        <taxon>Nematoda</taxon>
        <taxon>Chromadorea</taxon>
        <taxon>Rhabditida</taxon>
        <taxon>Rhabditina</taxon>
        <taxon>Rhabditomorpha</taxon>
        <taxon>Rhabditoidea</taxon>
        <taxon>Rhabditidae</taxon>
        <taxon>Peloderinae</taxon>
        <taxon>Caenorhabditis</taxon>
    </lineage>
</organism>
<feature type="transmembrane region" description="Helical" evidence="1">
    <location>
        <begin position="61"/>
        <end position="80"/>
    </location>
</feature>
<dbReference type="KEGG" id="crq:GCK72_014022"/>
<name>E3M7K6_CAERE</name>
<sequence length="363" mass="41238">MYTYSDVTVDVNPPTILLKFYTIHGVFALFFNVLGVFLIMKNPRIVKLYRGFMLNMQILSLLADAQTTLLMQPVYIFPIIGGYTNGVWWNIFRMSSHLQMGIFVLLLYLQVASIVCAIVTKFHVVSNIGKVGFMKSGKVSENRFQSSKRPLLFWIFVVFYHSCAFLIFGIFCVSYLTKREAVDLVKTKFPNAMNVLSLENVEIYDLEVNKWMIGTTSLIASMLVSSLLISLYFSVRLLKKLRSKRLIISVRSFRGHQIAVTSLMAQATIPFIVIIIPIGTIVYFFVHVVPNAQYISNAMMAIYSFHSSLSTTVMIISTPQYRKMIRRGFRSPTAAISPQMTRVVPNSANSATFRMKKLSTPDL</sequence>
<accession>E3M7K6</accession>
<dbReference type="Proteomes" id="UP000008281">
    <property type="component" value="Unassembled WGS sequence"/>
</dbReference>
<dbReference type="InterPro" id="IPR019429">
    <property type="entry name" value="7TM_GPCR_serpentine_rcpt_Sri"/>
</dbReference>
<dbReference type="STRING" id="31234.E3M7K6"/>